<evidence type="ECO:0000256" key="7">
    <source>
        <dbReference type="ARBA" id="ARBA00022840"/>
    </source>
</evidence>
<dbReference type="InterPro" id="IPR050482">
    <property type="entry name" value="Sensor_HK_TwoCompSys"/>
</dbReference>
<sequence>MKKILFIFILLMLFMLPSCSKHKEQSFIKLSSSKYKQFTPNQKLHYLDSLSTLSHSLPNDSLTRSALLHLSSEYYFLNRSQQSYDLSKNAFQLAKKVKDSSVMAKSLYYMGDSYEITHKDSAYFYYQEAEKLYRLLDDTKMTGRMLFNKAYVLFYEGNYLESEIQVAKALQLLKNSDDQEMLFTCYNLLASNFERMEEYDEGLYYYLMAQKNLSNLKKYDSKKNNFDVSLSVNIANIYEKQHQFLKAKKELELVITPDLKNKWPNEYATVIGNLGYVLMKLGDFKKSKTLLLESLSISEKSGIASTKIYKLSNLGEYFAVVGDTAKSIYYLKQSLQLAEQFKQSDNSKLALELLSKIDFKNSLKYNKRYIALSDSLAKVQRKSRNKYARIAYETSTVEENNKVLTERNLYLLLGILLLSFVLVIWFWYARQKEFNYRQKLQDAELELFELMQSYQTDLTVAKEKEQNRIAKELHDTIMNRLYGIRLQLGLHNSSDKKESKEKIDCYIDELQILEKDIRAVVHDLHTDEIATQFDYLFLLSKCIKEIQEVGLTNCNFESDPMIDWGAISSLVKITIYRIVQEAMSNMHKYANASQCYVQLYKETPSKLILRITDNGSGFDSTSLYQGIGLKNMKERATQARAEFVIASVLQQGTTIKCSFTV</sequence>
<evidence type="ECO:0000313" key="12">
    <source>
        <dbReference type="EMBL" id="WGK94356.1"/>
    </source>
</evidence>
<dbReference type="InterPro" id="IPR011712">
    <property type="entry name" value="Sig_transdc_His_kin_sub3_dim/P"/>
</dbReference>
<dbReference type="InterPro" id="IPR011990">
    <property type="entry name" value="TPR-like_helical_dom_sf"/>
</dbReference>
<evidence type="ECO:0000256" key="4">
    <source>
        <dbReference type="ARBA" id="ARBA00022679"/>
    </source>
</evidence>
<dbReference type="GO" id="GO:0016301">
    <property type="term" value="F:kinase activity"/>
    <property type="evidence" value="ECO:0007669"/>
    <property type="project" value="UniProtKB-KW"/>
</dbReference>
<name>A0ABY8N4T3_9FLAO</name>
<dbReference type="EC" id="2.7.13.3" evidence="2"/>
<dbReference type="SMART" id="SM00028">
    <property type="entry name" value="TPR"/>
    <property type="match status" value="5"/>
</dbReference>
<evidence type="ECO:0000256" key="9">
    <source>
        <dbReference type="SAM" id="Phobius"/>
    </source>
</evidence>
<organism evidence="12 13">
    <name type="scientific">Flavobacterium keumense</name>
    <dbReference type="NCBI Taxonomy" id="1306518"/>
    <lineage>
        <taxon>Bacteria</taxon>
        <taxon>Pseudomonadati</taxon>
        <taxon>Bacteroidota</taxon>
        <taxon>Flavobacteriia</taxon>
        <taxon>Flavobacteriales</taxon>
        <taxon>Flavobacteriaceae</taxon>
        <taxon>Flavobacterium</taxon>
    </lineage>
</organism>
<gene>
    <name evidence="12" type="ORF">MG292_09765</name>
</gene>
<evidence type="ECO:0000256" key="6">
    <source>
        <dbReference type="ARBA" id="ARBA00022777"/>
    </source>
</evidence>
<dbReference type="Gene3D" id="1.20.5.1930">
    <property type="match status" value="1"/>
</dbReference>
<keyword evidence="13" id="KW-1185">Reference proteome</keyword>
<evidence type="ECO:0000256" key="8">
    <source>
        <dbReference type="ARBA" id="ARBA00023012"/>
    </source>
</evidence>
<dbReference type="EMBL" id="CP092332">
    <property type="protein sequence ID" value="WGK94356.1"/>
    <property type="molecule type" value="Genomic_DNA"/>
</dbReference>
<dbReference type="InterPro" id="IPR019734">
    <property type="entry name" value="TPR_rpt"/>
</dbReference>
<feature type="domain" description="Histidine kinase/HSP90-like ATPase" evidence="10">
    <location>
        <begin position="573"/>
        <end position="658"/>
    </location>
</feature>
<evidence type="ECO:0000256" key="5">
    <source>
        <dbReference type="ARBA" id="ARBA00022741"/>
    </source>
</evidence>
<keyword evidence="5" id="KW-0547">Nucleotide-binding</keyword>
<dbReference type="RefSeq" id="WP_264532918.1">
    <property type="nucleotide sequence ID" value="NZ_CP092332.1"/>
</dbReference>
<evidence type="ECO:0000313" key="13">
    <source>
        <dbReference type="Proteomes" id="UP001232117"/>
    </source>
</evidence>
<dbReference type="InterPro" id="IPR036890">
    <property type="entry name" value="HATPase_C_sf"/>
</dbReference>
<dbReference type="SUPFAM" id="SSF48452">
    <property type="entry name" value="TPR-like"/>
    <property type="match status" value="2"/>
</dbReference>
<dbReference type="CDD" id="cd16917">
    <property type="entry name" value="HATPase_UhpB-NarQ-NarX-like"/>
    <property type="match status" value="1"/>
</dbReference>
<keyword evidence="9" id="KW-1133">Transmembrane helix</keyword>
<protein>
    <recommendedName>
        <fullName evidence="2">histidine kinase</fullName>
        <ecNumber evidence="2">2.7.13.3</ecNumber>
    </recommendedName>
</protein>
<keyword evidence="3" id="KW-0597">Phosphoprotein</keyword>
<dbReference type="Gene3D" id="1.25.40.10">
    <property type="entry name" value="Tetratricopeptide repeat domain"/>
    <property type="match status" value="2"/>
</dbReference>
<feature type="domain" description="Signal transduction histidine kinase subgroup 3 dimerisation and phosphoacceptor" evidence="11">
    <location>
        <begin position="465"/>
        <end position="527"/>
    </location>
</feature>
<keyword evidence="9" id="KW-0472">Membrane</keyword>
<dbReference type="Pfam" id="PF07730">
    <property type="entry name" value="HisKA_3"/>
    <property type="match status" value="1"/>
</dbReference>
<keyword evidence="6 12" id="KW-0418">Kinase</keyword>
<accession>A0ABY8N4T3</accession>
<comment type="catalytic activity">
    <reaction evidence="1">
        <text>ATP + protein L-histidine = ADP + protein N-phospho-L-histidine.</text>
        <dbReference type="EC" id="2.7.13.3"/>
    </reaction>
</comment>
<keyword evidence="8" id="KW-0902">Two-component regulatory system</keyword>
<evidence type="ECO:0000256" key="2">
    <source>
        <dbReference type="ARBA" id="ARBA00012438"/>
    </source>
</evidence>
<evidence type="ECO:0000256" key="1">
    <source>
        <dbReference type="ARBA" id="ARBA00000085"/>
    </source>
</evidence>
<dbReference type="Gene3D" id="3.30.565.10">
    <property type="entry name" value="Histidine kinase-like ATPase, C-terminal domain"/>
    <property type="match status" value="1"/>
</dbReference>
<keyword evidence="9" id="KW-0812">Transmembrane</keyword>
<dbReference type="PANTHER" id="PTHR24421:SF10">
    <property type="entry name" value="NITRATE_NITRITE SENSOR PROTEIN NARQ"/>
    <property type="match status" value="1"/>
</dbReference>
<keyword evidence="7" id="KW-0067">ATP-binding</keyword>
<evidence type="ECO:0000259" key="11">
    <source>
        <dbReference type="Pfam" id="PF07730"/>
    </source>
</evidence>
<keyword evidence="4" id="KW-0808">Transferase</keyword>
<evidence type="ECO:0000256" key="3">
    <source>
        <dbReference type="ARBA" id="ARBA00022553"/>
    </source>
</evidence>
<feature type="transmembrane region" description="Helical" evidence="9">
    <location>
        <begin position="409"/>
        <end position="429"/>
    </location>
</feature>
<dbReference type="InterPro" id="IPR003594">
    <property type="entry name" value="HATPase_dom"/>
</dbReference>
<evidence type="ECO:0000259" key="10">
    <source>
        <dbReference type="Pfam" id="PF02518"/>
    </source>
</evidence>
<dbReference type="PANTHER" id="PTHR24421">
    <property type="entry name" value="NITRATE/NITRITE SENSOR PROTEIN NARX-RELATED"/>
    <property type="match status" value="1"/>
</dbReference>
<dbReference type="Proteomes" id="UP001232117">
    <property type="component" value="Chromosome"/>
</dbReference>
<proteinExistence type="predicted"/>
<dbReference type="SUPFAM" id="SSF55874">
    <property type="entry name" value="ATPase domain of HSP90 chaperone/DNA topoisomerase II/histidine kinase"/>
    <property type="match status" value="1"/>
</dbReference>
<reference evidence="12 13" key="1">
    <citation type="submission" date="2023-06" db="EMBL/GenBank/DDBJ databases">
        <title>Complete Genome Sequence of Flavobacterium keumense K3R-10.</title>
        <authorList>
            <person name="Jeong H."/>
            <person name="Jhang S.Y."/>
            <person name="Kim J.N."/>
        </authorList>
    </citation>
    <scope>NUCLEOTIDE SEQUENCE [LARGE SCALE GENOMIC DNA]</scope>
    <source>
        <strain evidence="12 13">K3R-10</strain>
    </source>
</reference>
<dbReference type="Pfam" id="PF02518">
    <property type="entry name" value="HATPase_c"/>
    <property type="match status" value="1"/>
</dbReference>